<dbReference type="PANTHER" id="PTHR42724">
    <property type="entry name" value="TETRAACYLDISACCHARIDE 4'-KINASE"/>
    <property type="match status" value="1"/>
</dbReference>
<dbReference type="RefSeq" id="WP_069295005.1">
    <property type="nucleotide sequence ID" value="NZ_MCRI01000002.1"/>
</dbReference>
<dbReference type="SUPFAM" id="SSF52540">
    <property type="entry name" value="P-loop containing nucleoside triphosphate hydrolases"/>
    <property type="match status" value="1"/>
</dbReference>
<gene>
    <name evidence="13 15" type="primary">lpxK</name>
    <name evidence="15" type="ORF">A9E74_00423</name>
</gene>
<evidence type="ECO:0000256" key="3">
    <source>
        <dbReference type="ARBA" id="ARBA00012071"/>
    </source>
</evidence>
<dbReference type="PATRIC" id="fig|291169.3.peg.429"/>
<comment type="pathway">
    <text evidence="2 13">Glycolipid biosynthesis; lipid IV(A) biosynthesis; lipid IV(A) from (3R)-3-hydroxytetradecanoyl-[acyl-carrier-protein] and UDP-N-acetyl-alpha-D-glucosamine: step 6/6.</text>
</comment>
<dbReference type="PANTHER" id="PTHR42724:SF1">
    <property type="entry name" value="TETRAACYLDISACCHARIDE 4'-KINASE, MITOCHONDRIAL-RELATED"/>
    <property type="match status" value="1"/>
</dbReference>
<keyword evidence="6 13" id="KW-0441">Lipid A biosynthesis</keyword>
<name>A0A1E3GV58_9GAMM</name>
<comment type="function">
    <text evidence="1 13">Transfers the gamma-phosphate of ATP to the 4'-position of a tetraacyldisaccharide 1-phosphate intermediate (termed DS-1-P) to form tetraacyldisaccharide 1,4'-bis-phosphate (lipid IVA).</text>
</comment>
<evidence type="ECO:0000256" key="6">
    <source>
        <dbReference type="ARBA" id="ARBA00022556"/>
    </source>
</evidence>
<dbReference type="STRING" id="291169.A9E74_00423"/>
<keyword evidence="7 13" id="KW-0808">Transferase</keyword>
<dbReference type="NCBIfam" id="TIGR00682">
    <property type="entry name" value="lpxK"/>
    <property type="match status" value="1"/>
</dbReference>
<evidence type="ECO:0000313" key="15">
    <source>
        <dbReference type="EMBL" id="ODN67917.1"/>
    </source>
</evidence>
<evidence type="ECO:0000256" key="2">
    <source>
        <dbReference type="ARBA" id="ARBA00004870"/>
    </source>
</evidence>
<evidence type="ECO:0000256" key="13">
    <source>
        <dbReference type="HAMAP-Rule" id="MF_00409"/>
    </source>
</evidence>
<feature type="binding site" evidence="13">
    <location>
        <begin position="59"/>
        <end position="66"/>
    </location>
    <ligand>
        <name>ATP</name>
        <dbReference type="ChEBI" id="CHEBI:30616"/>
    </ligand>
</feature>
<dbReference type="InterPro" id="IPR003758">
    <property type="entry name" value="LpxK"/>
</dbReference>
<evidence type="ECO:0000256" key="11">
    <source>
        <dbReference type="ARBA" id="ARBA00023098"/>
    </source>
</evidence>
<keyword evidence="9 13" id="KW-0418">Kinase</keyword>
<keyword evidence="14" id="KW-0472">Membrane</keyword>
<reference evidence="15 16" key="1">
    <citation type="submission" date="2016-07" db="EMBL/GenBank/DDBJ databases">
        <title>Draft Genome Sequence of Methylophaga muralis Bur 1.</title>
        <authorList>
            <person name="Vasilenko O.V."/>
            <person name="Doronina N.V."/>
            <person name="Shmareva M.N."/>
            <person name="Tarlachkov S.V."/>
            <person name="Mustakhimov I."/>
            <person name="Trotsenko Y.A."/>
        </authorList>
    </citation>
    <scope>NUCLEOTIDE SEQUENCE [LARGE SCALE GENOMIC DNA]</scope>
    <source>
        <strain evidence="15 16">Bur 1</strain>
    </source>
</reference>
<keyword evidence="10 13" id="KW-0067">ATP-binding</keyword>
<dbReference type="Proteomes" id="UP000094379">
    <property type="component" value="Unassembled WGS sequence"/>
</dbReference>
<evidence type="ECO:0000256" key="5">
    <source>
        <dbReference type="ARBA" id="ARBA00022516"/>
    </source>
</evidence>
<evidence type="ECO:0000256" key="10">
    <source>
        <dbReference type="ARBA" id="ARBA00022840"/>
    </source>
</evidence>
<evidence type="ECO:0000256" key="4">
    <source>
        <dbReference type="ARBA" id="ARBA00016436"/>
    </source>
</evidence>
<keyword evidence="14" id="KW-1133">Transmembrane helix</keyword>
<comment type="similarity">
    <text evidence="13">Belongs to the LpxK family.</text>
</comment>
<evidence type="ECO:0000256" key="9">
    <source>
        <dbReference type="ARBA" id="ARBA00022777"/>
    </source>
</evidence>
<protein>
    <recommendedName>
        <fullName evidence="4 13">Tetraacyldisaccharide 4'-kinase</fullName>
        <ecNumber evidence="3 13">2.7.1.130</ecNumber>
    </recommendedName>
    <alternativeName>
        <fullName evidence="12 13">Lipid A 4'-kinase</fullName>
    </alternativeName>
</protein>
<evidence type="ECO:0000256" key="7">
    <source>
        <dbReference type="ARBA" id="ARBA00022679"/>
    </source>
</evidence>
<feature type="transmembrane region" description="Helical" evidence="14">
    <location>
        <begin position="15"/>
        <end position="33"/>
    </location>
</feature>
<evidence type="ECO:0000313" key="16">
    <source>
        <dbReference type="Proteomes" id="UP000094379"/>
    </source>
</evidence>
<keyword evidence="16" id="KW-1185">Reference proteome</keyword>
<dbReference type="GO" id="GO:0005524">
    <property type="term" value="F:ATP binding"/>
    <property type="evidence" value="ECO:0007669"/>
    <property type="project" value="UniProtKB-UniRule"/>
</dbReference>
<dbReference type="GO" id="GO:0009029">
    <property type="term" value="F:lipid-A 4'-kinase activity"/>
    <property type="evidence" value="ECO:0007669"/>
    <property type="project" value="UniProtKB-UniRule"/>
</dbReference>
<keyword evidence="8 13" id="KW-0547">Nucleotide-binding</keyword>
<dbReference type="HAMAP" id="MF_00409">
    <property type="entry name" value="LpxK"/>
    <property type="match status" value="1"/>
</dbReference>
<accession>A0A1E3GV58</accession>
<dbReference type="GO" id="GO:0009245">
    <property type="term" value="P:lipid A biosynthetic process"/>
    <property type="evidence" value="ECO:0007669"/>
    <property type="project" value="UniProtKB-UniRule"/>
</dbReference>
<keyword evidence="11 13" id="KW-0443">Lipid metabolism</keyword>
<comment type="catalytic activity">
    <reaction evidence="13">
        <text>a lipid A disaccharide + ATP = a lipid IVA + ADP + H(+)</text>
        <dbReference type="Rhea" id="RHEA:67840"/>
        <dbReference type="ChEBI" id="CHEBI:15378"/>
        <dbReference type="ChEBI" id="CHEBI:30616"/>
        <dbReference type="ChEBI" id="CHEBI:176343"/>
        <dbReference type="ChEBI" id="CHEBI:176425"/>
        <dbReference type="ChEBI" id="CHEBI:456216"/>
        <dbReference type="EC" id="2.7.1.130"/>
    </reaction>
</comment>
<evidence type="ECO:0000256" key="12">
    <source>
        <dbReference type="ARBA" id="ARBA00029757"/>
    </source>
</evidence>
<dbReference type="AlphaFoldDB" id="A0A1E3GV58"/>
<sequence>MKLDWLTNSWYRPSLLTWLLLPLSWLYRLIIMLRRQAYRTGIFKQLALPVPVIVVGNISVGGSGKTPFVIWLALFLQKQGWRPGIISRGYGGKADYYPCSVHHDSLAAQVGDEPLLIHRRTQCPVVVAADRIAAGQQLLAENNCNIIITDDGLQHYRLQRDLEIVIIDTKRGIGNKACLPAGPLREPISRLQTVDFIIQHGVQDNAALNMQLQIQQAVQLQNETTQKALSEFVSTPVHAVAGIGHPQRFFDQLQQLGLTVIPHAFADHQHYTAADFQFPEPYPILMTEKDAVKCQQFASENMWYVPAEAKLSASLGPEIDQKLREL</sequence>
<organism evidence="15 16">
    <name type="scientific">Methylophaga muralis</name>
    <dbReference type="NCBI Taxonomy" id="291169"/>
    <lineage>
        <taxon>Bacteria</taxon>
        <taxon>Pseudomonadati</taxon>
        <taxon>Pseudomonadota</taxon>
        <taxon>Gammaproteobacteria</taxon>
        <taxon>Thiotrichales</taxon>
        <taxon>Piscirickettsiaceae</taxon>
        <taxon>Methylophaga</taxon>
    </lineage>
</organism>
<keyword evidence="14" id="KW-0812">Transmembrane</keyword>
<comment type="caution">
    <text evidence="15">The sequence shown here is derived from an EMBL/GenBank/DDBJ whole genome shotgun (WGS) entry which is preliminary data.</text>
</comment>
<dbReference type="EMBL" id="MCRI01000002">
    <property type="protein sequence ID" value="ODN67917.1"/>
    <property type="molecule type" value="Genomic_DNA"/>
</dbReference>
<dbReference type="EC" id="2.7.1.130" evidence="3 13"/>
<proteinExistence type="inferred from homology"/>
<keyword evidence="5 13" id="KW-0444">Lipid biosynthesis</keyword>
<evidence type="ECO:0000256" key="14">
    <source>
        <dbReference type="SAM" id="Phobius"/>
    </source>
</evidence>
<dbReference type="UniPathway" id="UPA00359">
    <property type="reaction ID" value="UER00482"/>
</dbReference>
<dbReference type="GO" id="GO:0009244">
    <property type="term" value="P:lipopolysaccharide core region biosynthetic process"/>
    <property type="evidence" value="ECO:0007669"/>
    <property type="project" value="TreeGrafter"/>
</dbReference>
<evidence type="ECO:0000256" key="1">
    <source>
        <dbReference type="ARBA" id="ARBA00002274"/>
    </source>
</evidence>
<dbReference type="Pfam" id="PF02606">
    <property type="entry name" value="LpxK"/>
    <property type="match status" value="1"/>
</dbReference>
<dbReference type="InterPro" id="IPR027417">
    <property type="entry name" value="P-loop_NTPase"/>
</dbReference>
<evidence type="ECO:0000256" key="8">
    <source>
        <dbReference type="ARBA" id="ARBA00022741"/>
    </source>
</evidence>
<dbReference type="GO" id="GO:0005886">
    <property type="term" value="C:plasma membrane"/>
    <property type="evidence" value="ECO:0007669"/>
    <property type="project" value="TreeGrafter"/>
</dbReference>